<evidence type="ECO:0000256" key="2">
    <source>
        <dbReference type="ARBA" id="ARBA00007072"/>
    </source>
</evidence>
<evidence type="ECO:0000256" key="4">
    <source>
        <dbReference type="ARBA" id="ARBA00022801"/>
    </source>
</evidence>
<evidence type="ECO:0000256" key="5">
    <source>
        <dbReference type="ARBA" id="ARBA00023001"/>
    </source>
</evidence>
<evidence type="ECO:0000256" key="7">
    <source>
        <dbReference type="ARBA" id="ARBA00023295"/>
    </source>
</evidence>
<keyword evidence="6" id="KW-0119">Carbohydrate metabolism</keyword>
<dbReference type="Pfam" id="PF00759">
    <property type="entry name" value="Glyco_hydro_9"/>
    <property type="match status" value="1"/>
</dbReference>
<comment type="similarity">
    <text evidence="2">Belongs to the glycosyl hydrolase 9 (cellulase E) family.</text>
</comment>
<feature type="domain" description="Glycoside hydrolase family 9" evidence="9">
    <location>
        <begin position="85"/>
        <end position="279"/>
    </location>
</feature>
<evidence type="ECO:0000256" key="6">
    <source>
        <dbReference type="ARBA" id="ARBA00023277"/>
    </source>
</evidence>
<evidence type="ECO:0000313" key="10">
    <source>
        <dbReference type="EMBL" id="KAL1536830.1"/>
    </source>
</evidence>
<keyword evidence="8" id="KW-0624">Polysaccharide degradation</keyword>
<dbReference type="PANTHER" id="PTHR22298">
    <property type="entry name" value="ENDO-1,4-BETA-GLUCANASE"/>
    <property type="match status" value="1"/>
</dbReference>
<dbReference type="InterPro" id="IPR012341">
    <property type="entry name" value="6hp_glycosidase-like_sf"/>
</dbReference>
<dbReference type="GO" id="GO:0030245">
    <property type="term" value="P:cellulose catabolic process"/>
    <property type="evidence" value="ECO:0007669"/>
    <property type="project" value="UniProtKB-KW"/>
</dbReference>
<protein>
    <recommendedName>
        <fullName evidence="3">cellulase</fullName>
        <ecNumber evidence="3">3.2.1.4</ecNumber>
    </recommendedName>
</protein>
<keyword evidence="11" id="KW-1185">Reference proteome</keyword>
<gene>
    <name evidence="10" type="ORF">AAHA92_29414</name>
</gene>
<evidence type="ECO:0000259" key="9">
    <source>
        <dbReference type="Pfam" id="PF00759"/>
    </source>
</evidence>
<name>A0ABD1FYB0_SALDI</name>
<sequence>MSASYITLRREFRSLNLFKHSPRRPDQMVAKYADALSIALLFFDVQKSGKLEKSRISWRGDSGLEDGKEEKLDMSKGLYDAGNNVGDPEFDHKCWQRPEVAALPRPLMQVNSSYPGSNVAAETAVAMASTSLVFRSTHLAYSRLLLKHARQLFVFADTYKGSCSDSLPQVQNYYNTSGYGDKLLWAAACVYHATGGMAYLQYATVQGNYFTDWGAKTWFSWDNKLTGTQVLLSRVSFFKSRSIRVEESITLQLYKRTAELVVCGLLPNSSSASQRTEGLLSKRTQY</sequence>
<accession>A0ABD1FYB0</accession>
<proteinExistence type="inferred from homology"/>
<dbReference type="AlphaFoldDB" id="A0ABD1FYB0"/>
<dbReference type="Gene3D" id="1.50.10.10">
    <property type="match status" value="2"/>
</dbReference>
<dbReference type="EMBL" id="JBEAFC010000011">
    <property type="protein sequence ID" value="KAL1536830.1"/>
    <property type="molecule type" value="Genomic_DNA"/>
</dbReference>
<dbReference type="GO" id="GO:0008810">
    <property type="term" value="F:cellulase activity"/>
    <property type="evidence" value="ECO:0007669"/>
    <property type="project" value="UniProtKB-EC"/>
</dbReference>
<comment type="catalytic activity">
    <reaction evidence="1">
        <text>Endohydrolysis of (1-&gt;4)-beta-D-glucosidic linkages in cellulose, lichenin and cereal beta-D-glucans.</text>
        <dbReference type="EC" id="3.2.1.4"/>
    </reaction>
</comment>
<evidence type="ECO:0000256" key="3">
    <source>
        <dbReference type="ARBA" id="ARBA00012601"/>
    </source>
</evidence>
<dbReference type="InterPro" id="IPR008928">
    <property type="entry name" value="6-hairpin_glycosidase_sf"/>
</dbReference>
<comment type="caution">
    <text evidence="10">The sequence shown here is derived from an EMBL/GenBank/DDBJ whole genome shotgun (WGS) entry which is preliminary data.</text>
</comment>
<dbReference type="SUPFAM" id="SSF48208">
    <property type="entry name" value="Six-hairpin glycosidases"/>
    <property type="match status" value="1"/>
</dbReference>
<organism evidence="10 11">
    <name type="scientific">Salvia divinorum</name>
    <name type="common">Maria pastora</name>
    <name type="synonym">Diviner's sage</name>
    <dbReference type="NCBI Taxonomy" id="28513"/>
    <lineage>
        <taxon>Eukaryota</taxon>
        <taxon>Viridiplantae</taxon>
        <taxon>Streptophyta</taxon>
        <taxon>Embryophyta</taxon>
        <taxon>Tracheophyta</taxon>
        <taxon>Spermatophyta</taxon>
        <taxon>Magnoliopsida</taxon>
        <taxon>eudicotyledons</taxon>
        <taxon>Gunneridae</taxon>
        <taxon>Pentapetalae</taxon>
        <taxon>asterids</taxon>
        <taxon>lamiids</taxon>
        <taxon>Lamiales</taxon>
        <taxon>Lamiaceae</taxon>
        <taxon>Nepetoideae</taxon>
        <taxon>Mentheae</taxon>
        <taxon>Salviinae</taxon>
        <taxon>Salvia</taxon>
        <taxon>Salvia subgen. Calosphace</taxon>
    </lineage>
</organism>
<keyword evidence="4 10" id="KW-0378">Hydrolase</keyword>
<keyword evidence="7 10" id="KW-0326">Glycosidase</keyword>
<evidence type="ECO:0000256" key="1">
    <source>
        <dbReference type="ARBA" id="ARBA00000966"/>
    </source>
</evidence>
<dbReference type="EC" id="3.2.1.4" evidence="3"/>
<keyword evidence="5" id="KW-0136">Cellulose degradation</keyword>
<dbReference type="InterPro" id="IPR001701">
    <property type="entry name" value="Glyco_hydro_9"/>
</dbReference>
<evidence type="ECO:0000313" key="11">
    <source>
        <dbReference type="Proteomes" id="UP001567538"/>
    </source>
</evidence>
<reference evidence="10 11" key="1">
    <citation type="submission" date="2024-06" db="EMBL/GenBank/DDBJ databases">
        <title>A chromosome level genome sequence of Diviner's sage (Salvia divinorum).</title>
        <authorList>
            <person name="Ford S.A."/>
            <person name="Ro D.-K."/>
            <person name="Ness R.W."/>
            <person name="Phillips M.A."/>
        </authorList>
    </citation>
    <scope>NUCLEOTIDE SEQUENCE [LARGE SCALE GENOMIC DNA]</scope>
    <source>
        <strain evidence="10">SAF-2024a</strain>
        <tissue evidence="10">Leaf</tissue>
    </source>
</reference>
<dbReference type="Proteomes" id="UP001567538">
    <property type="component" value="Unassembled WGS sequence"/>
</dbReference>
<evidence type="ECO:0000256" key="8">
    <source>
        <dbReference type="ARBA" id="ARBA00023326"/>
    </source>
</evidence>